<sequence>MAPRPSEEHFGHVLKEYDDEIFASLVAEYVNQLDILQRENAILRSQYDFVSSLSHQLRTPLTAVKFGLETLDQATGEERAATIKELRQRAENVIGIIDNLLFFTEKAGQYQLGSTAVAAVAELASAVIDTLRPTAEERGIAIKISDRTGGARSQMDQSAIMRVLIILLDNALTYRRGALVRLVMTANRWSVRVSVHDDGIGIPADEQSRIGEPFFRASNASLGKNEGSGISLHMARLIVEAHGGRYGFKSKENEGSEFWFELPVSRKEA</sequence>
<organism evidence="7 8">
    <name type="scientific">Candidatus Uhrbacteria bacterium RIFCSPHIGHO2_02_FULL_60_10</name>
    <dbReference type="NCBI Taxonomy" id="1802392"/>
    <lineage>
        <taxon>Bacteria</taxon>
        <taxon>Candidatus Uhriibacteriota</taxon>
    </lineage>
</organism>
<dbReference type="InterPro" id="IPR003661">
    <property type="entry name" value="HisK_dim/P_dom"/>
</dbReference>
<dbReference type="AlphaFoldDB" id="A0A1F7U6E7"/>
<evidence type="ECO:0000313" key="8">
    <source>
        <dbReference type="Proteomes" id="UP000177088"/>
    </source>
</evidence>
<dbReference type="CDD" id="cd00075">
    <property type="entry name" value="HATPase"/>
    <property type="match status" value="1"/>
</dbReference>
<dbReference type="InterPro" id="IPR005467">
    <property type="entry name" value="His_kinase_dom"/>
</dbReference>
<dbReference type="PRINTS" id="PR00344">
    <property type="entry name" value="BCTRLSENSOR"/>
</dbReference>
<dbReference type="SMART" id="SM00387">
    <property type="entry name" value="HATPase_c"/>
    <property type="match status" value="1"/>
</dbReference>
<accession>A0A1F7U6E7</accession>
<dbReference type="InterPro" id="IPR036890">
    <property type="entry name" value="HATPase_C_sf"/>
</dbReference>
<dbReference type="PROSITE" id="PS50109">
    <property type="entry name" value="HIS_KIN"/>
    <property type="match status" value="1"/>
</dbReference>
<evidence type="ECO:0000256" key="2">
    <source>
        <dbReference type="ARBA" id="ARBA00012438"/>
    </source>
</evidence>
<evidence type="ECO:0000259" key="6">
    <source>
        <dbReference type="PROSITE" id="PS50109"/>
    </source>
</evidence>
<dbReference type="Proteomes" id="UP000177088">
    <property type="component" value="Unassembled WGS sequence"/>
</dbReference>
<proteinExistence type="predicted"/>
<dbReference type="SMART" id="SM00388">
    <property type="entry name" value="HisKA"/>
    <property type="match status" value="1"/>
</dbReference>
<comment type="catalytic activity">
    <reaction evidence="1">
        <text>ATP + protein L-histidine = ADP + protein N-phospho-L-histidine.</text>
        <dbReference type="EC" id="2.7.13.3"/>
    </reaction>
</comment>
<protein>
    <recommendedName>
        <fullName evidence="2">histidine kinase</fullName>
        <ecNumber evidence="2">2.7.13.3</ecNumber>
    </recommendedName>
</protein>
<dbReference type="InterPro" id="IPR004358">
    <property type="entry name" value="Sig_transdc_His_kin-like_C"/>
</dbReference>
<reference evidence="7 8" key="1">
    <citation type="journal article" date="2016" name="Nat. Commun.">
        <title>Thousands of microbial genomes shed light on interconnected biogeochemical processes in an aquifer system.</title>
        <authorList>
            <person name="Anantharaman K."/>
            <person name="Brown C.T."/>
            <person name="Hug L.A."/>
            <person name="Sharon I."/>
            <person name="Castelle C.J."/>
            <person name="Probst A.J."/>
            <person name="Thomas B.C."/>
            <person name="Singh A."/>
            <person name="Wilkins M.J."/>
            <person name="Karaoz U."/>
            <person name="Brodie E.L."/>
            <person name="Williams K.H."/>
            <person name="Hubbard S.S."/>
            <person name="Banfield J.F."/>
        </authorList>
    </citation>
    <scope>NUCLEOTIDE SEQUENCE [LARGE SCALE GENOMIC DNA]</scope>
</reference>
<dbReference type="Pfam" id="PF00512">
    <property type="entry name" value="HisKA"/>
    <property type="match status" value="1"/>
</dbReference>
<dbReference type="GO" id="GO:0009927">
    <property type="term" value="F:histidine phosphotransfer kinase activity"/>
    <property type="evidence" value="ECO:0007669"/>
    <property type="project" value="TreeGrafter"/>
</dbReference>
<dbReference type="GO" id="GO:0000155">
    <property type="term" value="F:phosphorelay sensor kinase activity"/>
    <property type="evidence" value="ECO:0007669"/>
    <property type="project" value="InterPro"/>
</dbReference>
<gene>
    <name evidence="7" type="ORF">A3C96_02015</name>
</gene>
<dbReference type="PANTHER" id="PTHR43047">
    <property type="entry name" value="TWO-COMPONENT HISTIDINE PROTEIN KINASE"/>
    <property type="match status" value="1"/>
</dbReference>
<dbReference type="EMBL" id="MGEA01000045">
    <property type="protein sequence ID" value="OGL73833.1"/>
    <property type="molecule type" value="Genomic_DNA"/>
</dbReference>
<dbReference type="GO" id="GO:0005886">
    <property type="term" value="C:plasma membrane"/>
    <property type="evidence" value="ECO:0007669"/>
    <property type="project" value="TreeGrafter"/>
</dbReference>
<dbReference type="EC" id="2.7.13.3" evidence="2"/>
<dbReference type="CDD" id="cd00082">
    <property type="entry name" value="HisKA"/>
    <property type="match status" value="1"/>
</dbReference>
<evidence type="ECO:0000256" key="4">
    <source>
        <dbReference type="ARBA" id="ARBA00022679"/>
    </source>
</evidence>
<feature type="domain" description="Histidine kinase" evidence="6">
    <location>
        <begin position="52"/>
        <end position="266"/>
    </location>
</feature>
<keyword evidence="5" id="KW-0418">Kinase</keyword>
<dbReference type="SUPFAM" id="SSF47384">
    <property type="entry name" value="Homodimeric domain of signal transducing histidine kinase"/>
    <property type="match status" value="1"/>
</dbReference>
<evidence type="ECO:0000256" key="3">
    <source>
        <dbReference type="ARBA" id="ARBA00022553"/>
    </source>
</evidence>
<comment type="caution">
    <text evidence="7">The sequence shown here is derived from an EMBL/GenBank/DDBJ whole genome shotgun (WGS) entry which is preliminary data.</text>
</comment>
<dbReference type="Gene3D" id="3.30.565.10">
    <property type="entry name" value="Histidine kinase-like ATPase, C-terminal domain"/>
    <property type="match status" value="1"/>
</dbReference>
<evidence type="ECO:0000256" key="5">
    <source>
        <dbReference type="ARBA" id="ARBA00022777"/>
    </source>
</evidence>
<keyword evidence="3" id="KW-0597">Phosphoprotein</keyword>
<dbReference type="PANTHER" id="PTHR43047:SF72">
    <property type="entry name" value="OSMOSENSING HISTIDINE PROTEIN KINASE SLN1"/>
    <property type="match status" value="1"/>
</dbReference>
<evidence type="ECO:0000256" key="1">
    <source>
        <dbReference type="ARBA" id="ARBA00000085"/>
    </source>
</evidence>
<name>A0A1F7U6E7_9BACT</name>
<dbReference type="SUPFAM" id="SSF55874">
    <property type="entry name" value="ATPase domain of HSP90 chaperone/DNA topoisomerase II/histidine kinase"/>
    <property type="match status" value="1"/>
</dbReference>
<evidence type="ECO:0000313" key="7">
    <source>
        <dbReference type="EMBL" id="OGL73833.1"/>
    </source>
</evidence>
<dbReference type="Pfam" id="PF02518">
    <property type="entry name" value="HATPase_c"/>
    <property type="match status" value="1"/>
</dbReference>
<dbReference type="Gene3D" id="1.10.287.130">
    <property type="match status" value="1"/>
</dbReference>
<keyword evidence="4" id="KW-0808">Transferase</keyword>
<dbReference type="InterPro" id="IPR003594">
    <property type="entry name" value="HATPase_dom"/>
</dbReference>
<dbReference type="InterPro" id="IPR036097">
    <property type="entry name" value="HisK_dim/P_sf"/>
</dbReference>